<dbReference type="Proteomes" id="UP000326924">
    <property type="component" value="Unassembled WGS sequence"/>
</dbReference>
<evidence type="ECO:0000313" key="2">
    <source>
        <dbReference type="EMBL" id="KAA8894314.1"/>
    </source>
</evidence>
<dbReference type="AlphaFoldDB" id="A0A5J5EGA2"/>
<feature type="compositionally biased region" description="Basic residues" evidence="1">
    <location>
        <begin position="17"/>
        <end position="29"/>
    </location>
</feature>
<sequence length="406" mass="43999">MPPKRRLRSSTQSAPKKPAKKTKSKRKATTKVTKITFLSEGVPLHSEQSPSAPPVPPSSPPSPPVEPTPSPPTEPTPPAPTEPTPAAEPHAEPKAKEKKKKEYSYLLSSEATVGKEKVVSESGVHFFGEGPEPDNPKSTFDYEAVRDKMDRLVALELKKKKTVDPVVFLECKAQVLCDGKGWMPMGRRIGGPGDWKEVEGVVRYYVDSGRKGVRVHAVFSYGKCEAEEGNGTDEDEPLSGEDEHPTTTATTPATPTSMPKKKRRTATEVELEKARKAQAKEESHVTALITRWRCTAPKCRNYGKGACLLLPDDGNICRPIPTPYLGSWSDEIGRGKATIEAFPTKLKMPPLRTERHTTHAATPAIPATPAASLPAPALPNINFWGFPGALPQAMPHPSPAAIQQAA</sequence>
<protein>
    <submittedName>
        <fullName evidence="2">Uncharacterized protein</fullName>
    </submittedName>
</protein>
<feature type="compositionally biased region" description="Low complexity" evidence="1">
    <location>
        <begin position="246"/>
        <end position="256"/>
    </location>
</feature>
<proteinExistence type="predicted"/>
<name>A0A5J5EGA2_9PEZI</name>
<reference evidence="2 3" key="1">
    <citation type="submission" date="2019-09" db="EMBL/GenBank/DDBJ databases">
        <title>Draft genome of the ectomycorrhizal ascomycete Sphaerosporella brunnea.</title>
        <authorList>
            <consortium name="DOE Joint Genome Institute"/>
            <person name="Benucci G.M."/>
            <person name="Marozzi G."/>
            <person name="Antonielli L."/>
            <person name="Sanchez S."/>
            <person name="Marco P."/>
            <person name="Wang X."/>
            <person name="Falini L.B."/>
            <person name="Barry K."/>
            <person name="Haridas S."/>
            <person name="Lipzen A."/>
            <person name="Labutti K."/>
            <person name="Grigoriev I.V."/>
            <person name="Murat C."/>
            <person name="Martin F."/>
            <person name="Albertini E."/>
            <person name="Donnini D."/>
            <person name="Bonito G."/>
        </authorList>
    </citation>
    <scope>NUCLEOTIDE SEQUENCE [LARGE SCALE GENOMIC DNA]</scope>
    <source>
        <strain evidence="2 3">Sb_GMNB300</strain>
    </source>
</reference>
<feature type="compositionally biased region" description="Acidic residues" evidence="1">
    <location>
        <begin position="227"/>
        <end position="240"/>
    </location>
</feature>
<evidence type="ECO:0000256" key="1">
    <source>
        <dbReference type="SAM" id="MobiDB-lite"/>
    </source>
</evidence>
<gene>
    <name evidence="2" type="ORF">FN846DRAFT_895207</name>
</gene>
<accession>A0A5J5EGA2</accession>
<feature type="compositionally biased region" description="Basic and acidic residues" evidence="1">
    <location>
        <begin position="265"/>
        <end position="277"/>
    </location>
</feature>
<dbReference type="InParanoid" id="A0A5J5EGA2"/>
<dbReference type="EMBL" id="VXIS01000349">
    <property type="protein sequence ID" value="KAA8894314.1"/>
    <property type="molecule type" value="Genomic_DNA"/>
</dbReference>
<feature type="non-terminal residue" evidence="2">
    <location>
        <position position="406"/>
    </location>
</feature>
<keyword evidence="3" id="KW-1185">Reference proteome</keyword>
<feature type="region of interest" description="Disordered" evidence="1">
    <location>
        <begin position="1"/>
        <end position="102"/>
    </location>
</feature>
<feature type="compositionally biased region" description="Pro residues" evidence="1">
    <location>
        <begin position="51"/>
        <end position="83"/>
    </location>
</feature>
<organism evidence="2 3">
    <name type="scientific">Sphaerosporella brunnea</name>
    <dbReference type="NCBI Taxonomy" id="1250544"/>
    <lineage>
        <taxon>Eukaryota</taxon>
        <taxon>Fungi</taxon>
        <taxon>Dikarya</taxon>
        <taxon>Ascomycota</taxon>
        <taxon>Pezizomycotina</taxon>
        <taxon>Pezizomycetes</taxon>
        <taxon>Pezizales</taxon>
        <taxon>Pyronemataceae</taxon>
        <taxon>Sphaerosporella</taxon>
    </lineage>
</organism>
<evidence type="ECO:0000313" key="3">
    <source>
        <dbReference type="Proteomes" id="UP000326924"/>
    </source>
</evidence>
<feature type="region of interest" description="Disordered" evidence="1">
    <location>
        <begin position="226"/>
        <end position="277"/>
    </location>
</feature>
<feature type="compositionally biased region" description="Basic and acidic residues" evidence="1">
    <location>
        <begin position="89"/>
        <end position="102"/>
    </location>
</feature>
<comment type="caution">
    <text evidence="2">The sequence shown here is derived from an EMBL/GenBank/DDBJ whole genome shotgun (WGS) entry which is preliminary data.</text>
</comment>